<organism evidence="4 5">
    <name type="scientific">Aquamicrobium aerolatum DSM 21857</name>
    <dbReference type="NCBI Taxonomy" id="1121003"/>
    <lineage>
        <taxon>Bacteria</taxon>
        <taxon>Pseudomonadati</taxon>
        <taxon>Pseudomonadota</taxon>
        <taxon>Alphaproteobacteria</taxon>
        <taxon>Hyphomicrobiales</taxon>
        <taxon>Phyllobacteriaceae</taxon>
        <taxon>Aerobium</taxon>
    </lineage>
</organism>
<proteinExistence type="predicted"/>
<dbReference type="PANTHER" id="PTHR30336">
    <property type="entry name" value="INNER MEMBRANE PROTEIN, PROBABLE PERMEASE"/>
    <property type="match status" value="1"/>
</dbReference>
<dbReference type="STRING" id="1121003.SAMN03080618_02577"/>
<keyword evidence="2" id="KW-0812">Transmembrane</keyword>
<feature type="transmembrane region" description="Helical" evidence="2">
    <location>
        <begin position="44"/>
        <end position="67"/>
    </location>
</feature>
<dbReference type="CDD" id="cd06259">
    <property type="entry name" value="YdcF-like"/>
    <property type="match status" value="1"/>
</dbReference>
<dbReference type="GO" id="GO:0000270">
    <property type="term" value="P:peptidoglycan metabolic process"/>
    <property type="evidence" value="ECO:0007669"/>
    <property type="project" value="TreeGrafter"/>
</dbReference>
<dbReference type="AlphaFoldDB" id="A0A1I3Q8P5"/>
<keyword evidence="2" id="KW-0472">Membrane</keyword>
<dbReference type="PANTHER" id="PTHR30336:SF4">
    <property type="entry name" value="ENVELOPE BIOGENESIS FACTOR ELYC"/>
    <property type="match status" value="1"/>
</dbReference>
<keyword evidence="2" id="KW-1133">Transmembrane helix</keyword>
<dbReference type="InterPro" id="IPR014729">
    <property type="entry name" value="Rossmann-like_a/b/a_fold"/>
</dbReference>
<evidence type="ECO:0000256" key="2">
    <source>
        <dbReference type="SAM" id="Phobius"/>
    </source>
</evidence>
<feature type="region of interest" description="Disordered" evidence="1">
    <location>
        <begin position="1"/>
        <end position="30"/>
    </location>
</feature>
<feature type="domain" description="DUF218" evidence="3">
    <location>
        <begin position="79"/>
        <end position="211"/>
    </location>
</feature>
<keyword evidence="5" id="KW-1185">Reference proteome</keyword>
<reference evidence="5" key="1">
    <citation type="submission" date="2016-10" db="EMBL/GenBank/DDBJ databases">
        <authorList>
            <person name="Varghese N."/>
            <person name="Submissions S."/>
        </authorList>
    </citation>
    <scope>NUCLEOTIDE SEQUENCE [LARGE SCALE GENOMIC DNA]</scope>
    <source>
        <strain evidence="5">DSM 21857</strain>
    </source>
</reference>
<evidence type="ECO:0000313" key="5">
    <source>
        <dbReference type="Proteomes" id="UP000242763"/>
    </source>
</evidence>
<name>A0A1I3Q8P5_9HYPH</name>
<evidence type="ECO:0000259" key="3">
    <source>
        <dbReference type="Pfam" id="PF02698"/>
    </source>
</evidence>
<dbReference type="Proteomes" id="UP000242763">
    <property type="component" value="Unassembled WGS sequence"/>
</dbReference>
<dbReference type="GO" id="GO:0043164">
    <property type="term" value="P:Gram-negative-bacterium-type cell wall biogenesis"/>
    <property type="evidence" value="ECO:0007669"/>
    <property type="project" value="TreeGrafter"/>
</dbReference>
<dbReference type="InterPro" id="IPR051599">
    <property type="entry name" value="Cell_Envelope_Assoc"/>
</dbReference>
<protein>
    <submittedName>
        <fullName evidence="4">Uncharacterized SAM-binding protein YcdF, DUF218 family</fullName>
    </submittedName>
</protein>
<evidence type="ECO:0000313" key="4">
    <source>
        <dbReference type="EMBL" id="SFJ30009.1"/>
    </source>
</evidence>
<dbReference type="InterPro" id="IPR003848">
    <property type="entry name" value="DUF218"/>
</dbReference>
<dbReference type="Gene3D" id="3.40.50.620">
    <property type="entry name" value="HUPs"/>
    <property type="match status" value="1"/>
</dbReference>
<evidence type="ECO:0000256" key="1">
    <source>
        <dbReference type="SAM" id="MobiDB-lite"/>
    </source>
</evidence>
<dbReference type="EMBL" id="FORF01000014">
    <property type="protein sequence ID" value="SFJ30009.1"/>
    <property type="molecule type" value="Genomic_DNA"/>
</dbReference>
<sequence>MPQLPDNDIDMKGPHENSSSQPAPSDKTGVAKARRSGFRVVGQAFLVLVVCGLAFVGGFAAFATHVAQLTTPVEPREADAIIVLTGGEKRLDAAVDLLKSGKGQRLLISGVHPSARIVDLQRATGGDASLFSCCVDIDRAALDTIGNAEESAKWINSHEWDRIIVVTNNYHMPRSLLELRRYAGDVDLVPYPVVNTRLDSGEWITNRAALRVLFTEYAKYLVSLVRGIASWGAATDNGGELVVSSRLGK</sequence>
<gene>
    <name evidence="4" type="ORF">SAMN03080618_02577</name>
</gene>
<dbReference type="Pfam" id="PF02698">
    <property type="entry name" value="DUF218"/>
    <property type="match status" value="1"/>
</dbReference>
<accession>A0A1I3Q8P5</accession>
<dbReference type="GO" id="GO:0005886">
    <property type="term" value="C:plasma membrane"/>
    <property type="evidence" value="ECO:0007669"/>
    <property type="project" value="TreeGrafter"/>
</dbReference>